<evidence type="ECO:0000256" key="1">
    <source>
        <dbReference type="ARBA" id="ARBA00010617"/>
    </source>
</evidence>
<dbReference type="InterPro" id="IPR017972">
    <property type="entry name" value="Cyt_P450_CS"/>
</dbReference>
<dbReference type="EMBL" id="JAINDJ010000004">
    <property type="protein sequence ID" value="KAG9451237.1"/>
    <property type="molecule type" value="Genomic_DNA"/>
</dbReference>
<keyword evidence="3 6" id="KW-0560">Oxidoreductase</keyword>
<keyword evidence="2 5" id="KW-0479">Metal-binding</keyword>
<evidence type="ECO:0000256" key="6">
    <source>
        <dbReference type="RuleBase" id="RU000461"/>
    </source>
</evidence>
<keyword evidence="5 6" id="KW-0349">Heme</keyword>
<dbReference type="InterPro" id="IPR001128">
    <property type="entry name" value="Cyt_P450"/>
</dbReference>
<evidence type="ECO:0000313" key="8">
    <source>
        <dbReference type="Proteomes" id="UP000825729"/>
    </source>
</evidence>
<evidence type="ECO:0000256" key="2">
    <source>
        <dbReference type="ARBA" id="ARBA00022723"/>
    </source>
</evidence>
<dbReference type="Gene3D" id="1.10.630.10">
    <property type="entry name" value="Cytochrome P450"/>
    <property type="match status" value="1"/>
</dbReference>
<dbReference type="PANTHER" id="PTHR24296">
    <property type="entry name" value="CYTOCHROME P450"/>
    <property type="match status" value="1"/>
</dbReference>
<dbReference type="CDD" id="cd11064">
    <property type="entry name" value="CYP86A"/>
    <property type="match status" value="1"/>
</dbReference>
<proteinExistence type="inferred from homology"/>
<evidence type="ECO:0000256" key="5">
    <source>
        <dbReference type="PIRSR" id="PIRSR602401-1"/>
    </source>
</evidence>
<dbReference type="GO" id="GO:0006629">
    <property type="term" value="P:lipid metabolic process"/>
    <property type="evidence" value="ECO:0007669"/>
    <property type="project" value="UniProtKB-ARBA"/>
</dbReference>
<dbReference type="GO" id="GO:0020037">
    <property type="term" value="F:heme binding"/>
    <property type="evidence" value="ECO:0007669"/>
    <property type="project" value="InterPro"/>
</dbReference>
<gene>
    <name evidence="7" type="ORF">H6P81_011202</name>
</gene>
<comment type="caution">
    <text evidence="7">The sequence shown here is derived from an EMBL/GenBank/DDBJ whole genome shotgun (WGS) entry which is preliminary data.</text>
</comment>
<name>A0AAV7EQU9_ARIFI</name>
<dbReference type="GO" id="GO:0016705">
    <property type="term" value="F:oxidoreductase activity, acting on paired donors, with incorporation or reduction of molecular oxygen"/>
    <property type="evidence" value="ECO:0007669"/>
    <property type="project" value="InterPro"/>
</dbReference>
<reference evidence="7 8" key="1">
    <citation type="submission" date="2021-07" db="EMBL/GenBank/DDBJ databases">
        <title>The Aristolochia fimbriata genome: insights into angiosperm evolution, floral development and chemical biosynthesis.</title>
        <authorList>
            <person name="Jiao Y."/>
        </authorList>
    </citation>
    <scope>NUCLEOTIDE SEQUENCE [LARGE SCALE GENOMIC DNA]</scope>
    <source>
        <strain evidence="7">IBCAS-2021</strain>
        <tissue evidence="7">Leaf</tissue>
    </source>
</reference>
<dbReference type="GO" id="GO:0004497">
    <property type="term" value="F:monooxygenase activity"/>
    <property type="evidence" value="ECO:0007669"/>
    <property type="project" value="UniProtKB-KW"/>
</dbReference>
<feature type="binding site" description="axial binding residue" evidence="5">
    <location>
        <position position="468"/>
    </location>
    <ligand>
        <name>heme</name>
        <dbReference type="ChEBI" id="CHEBI:30413"/>
    </ligand>
    <ligandPart>
        <name>Fe</name>
        <dbReference type="ChEBI" id="CHEBI:18248"/>
    </ligandPart>
</feature>
<evidence type="ECO:0008006" key="9">
    <source>
        <dbReference type="Google" id="ProtNLM"/>
    </source>
</evidence>
<dbReference type="InterPro" id="IPR002401">
    <property type="entry name" value="Cyt_P450_E_grp-I"/>
</dbReference>
<accession>A0AAV7EQU9</accession>
<dbReference type="Pfam" id="PF00067">
    <property type="entry name" value="p450"/>
    <property type="match status" value="1"/>
</dbReference>
<evidence type="ECO:0000313" key="7">
    <source>
        <dbReference type="EMBL" id="KAG9451237.1"/>
    </source>
</evidence>
<comment type="similarity">
    <text evidence="1 6">Belongs to the cytochrome P450 family.</text>
</comment>
<dbReference type="Proteomes" id="UP000825729">
    <property type="component" value="Unassembled WGS sequence"/>
</dbReference>
<sequence length="521" mass="59345">MELAALAWLLSPLSYINTSRSEYLIRSWPVIGMLPSVLANAHQLHDWSTEVLLKSGGTLFFEGPWFAGMEAVGTGDPANIGYIASTARTADYPKGPEYRELFEVLGDGILNADHESWRVQRKCLHALMRDPRFRRQAKRASREKVEKGLLPLLRRTADLEPGRVFDFQDVMHRFTFDVTCVLVCGFDPGCLSPSFPVVPFCKAVDDAKEVVFGRHVVPKTWWKLLRRLRVGSEKTMAEALEIIDRCIAEFIATRRNSRALGQEIDLLTSYIDHEHLGEKEEEINKRKTKLPEDKFLRDMVLNMLLAGRDTTAAGLTWFFWEISRNPEAEAKIMDELRSLTELQSRDGDEEEEEEEEEDHYKVLMRGFSGEDLGGLVYLDAALSESLRLHPPVPFLHKCAAAYDTFPSGHEIRPGLKVYCSLYAMARMESVWGKDCNEFKPERWISEEGKLRTDYSDKFLTFNTGPRRCLGQDVAFVQMKMVAASVLYNFHVDVVKDQIVRPKTSAILSVENGLKVKIAKRS</sequence>
<comment type="cofactor">
    <cofactor evidence="5">
        <name>heme</name>
        <dbReference type="ChEBI" id="CHEBI:30413"/>
    </cofactor>
</comment>
<dbReference type="AlphaFoldDB" id="A0AAV7EQU9"/>
<organism evidence="7 8">
    <name type="scientific">Aristolochia fimbriata</name>
    <name type="common">White veined hardy Dutchman's pipe vine</name>
    <dbReference type="NCBI Taxonomy" id="158543"/>
    <lineage>
        <taxon>Eukaryota</taxon>
        <taxon>Viridiplantae</taxon>
        <taxon>Streptophyta</taxon>
        <taxon>Embryophyta</taxon>
        <taxon>Tracheophyta</taxon>
        <taxon>Spermatophyta</taxon>
        <taxon>Magnoliopsida</taxon>
        <taxon>Magnoliidae</taxon>
        <taxon>Piperales</taxon>
        <taxon>Aristolochiaceae</taxon>
        <taxon>Aristolochia</taxon>
    </lineage>
</organism>
<evidence type="ECO:0000256" key="3">
    <source>
        <dbReference type="ARBA" id="ARBA00023002"/>
    </source>
</evidence>
<evidence type="ECO:0000256" key="4">
    <source>
        <dbReference type="ARBA" id="ARBA00023004"/>
    </source>
</evidence>
<dbReference type="InterPro" id="IPR036396">
    <property type="entry name" value="Cyt_P450_sf"/>
</dbReference>
<dbReference type="GO" id="GO:0005506">
    <property type="term" value="F:iron ion binding"/>
    <property type="evidence" value="ECO:0007669"/>
    <property type="project" value="InterPro"/>
</dbReference>
<dbReference type="SUPFAM" id="SSF48264">
    <property type="entry name" value="Cytochrome P450"/>
    <property type="match status" value="1"/>
</dbReference>
<keyword evidence="4 5" id="KW-0408">Iron</keyword>
<protein>
    <recommendedName>
        <fullName evidence="9">Cytochrome P450</fullName>
    </recommendedName>
</protein>
<dbReference type="PRINTS" id="PR00385">
    <property type="entry name" value="P450"/>
</dbReference>
<dbReference type="PRINTS" id="PR00463">
    <property type="entry name" value="EP450I"/>
</dbReference>
<keyword evidence="8" id="KW-1185">Reference proteome</keyword>
<keyword evidence="6" id="KW-0503">Monooxygenase</keyword>
<dbReference type="PROSITE" id="PS00086">
    <property type="entry name" value="CYTOCHROME_P450"/>
    <property type="match status" value="1"/>
</dbReference>